<accession>A0A4Q0A254</accession>
<name>A0A4Q0A254_9FUNG</name>
<protein>
    <recommendedName>
        <fullName evidence="5">Transmembrane protein</fullName>
    </recommendedName>
</protein>
<dbReference type="OrthoDB" id="5724027at2759"/>
<dbReference type="Proteomes" id="UP000268162">
    <property type="component" value="Unassembled WGS sequence"/>
</dbReference>
<feature type="compositionally biased region" description="Low complexity" evidence="1">
    <location>
        <begin position="71"/>
        <end position="82"/>
    </location>
</feature>
<keyword evidence="2" id="KW-0472">Membrane</keyword>
<dbReference type="AlphaFoldDB" id="A0A4Q0A254"/>
<evidence type="ECO:0008006" key="5">
    <source>
        <dbReference type="Google" id="ProtNLM"/>
    </source>
</evidence>
<feature type="transmembrane region" description="Helical" evidence="2">
    <location>
        <begin position="428"/>
        <end position="449"/>
    </location>
</feature>
<feature type="transmembrane region" description="Helical" evidence="2">
    <location>
        <begin position="121"/>
        <end position="144"/>
    </location>
</feature>
<evidence type="ECO:0000313" key="4">
    <source>
        <dbReference type="Proteomes" id="UP000268162"/>
    </source>
</evidence>
<dbReference type="EMBL" id="ML002237">
    <property type="protein sequence ID" value="RKP39898.1"/>
    <property type="molecule type" value="Genomic_DNA"/>
</dbReference>
<evidence type="ECO:0000256" key="2">
    <source>
        <dbReference type="SAM" id="Phobius"/>
    </source>
</evidence>
<reference evidence="4" key="1">
    <citation type="journal article" date="2018" name="Nat. Microbiol.">
        <title>Leveraging single-cell genomics to expand the fungal tree of life.</title>
        <authorList>
            <person name="Ahrendt S.R."/>
            <person name="Quandt C.A."/>
            <person name="Ciobanu D."/>
            <person name="Clum A."/>
            <person name="Salamov A."/>
            <person name="Andreopoulos B."/>
            <person name="Cheng J.F."/>
            <person name="Woyke T."/>
            <person name="Pelin A."/>
            <person name="Henrissat B."/>
            <person name="Reynolds N.K."/>
            <person name="Benny G.L."/>
            <person name="Smith M.E."/>
            <person name="James T.Y."/>
            <person name="Grigoriev I.V."/>
        </authorList>
    </citation>
    <scope>NUCLEOTIDE SEQUENCE [LARGE SCALE GENOMIC DNA]</scope>
    <source>
        <strain evidence="4">RSA 468</strain>
    </source>
</reference>
<feature type="region of interest" description="Disordered" evidence="1">
    <location>
        <begin position="1"/>
        <end position="82"/>
    </location>
</feature>
<keyword evidence="2" id="KW-1133">Transmembrane helix</keyword>
<feature type="region of interest" description="Disordered" evidence="1">
    <location>
        <begin position="302"/>
        <end position="323"/>
    </location>
</feature>
<organism evidence="3 4">
    <name type="scientific">Dimargaris cristalligena</name>
    <dbReference type="NCBI Taxonomy" id="215637"/>
    <lineage>
        <taxon>Eukaryota</taxon>
        <taxon>Fungi</taxon>
        <taxon>Fungi incertae sedis</taxon>
        <taxon>Zoopagomycota</taxon>
        <taxon>Kickxellomycotina</taxon>
        <taxon>Dimargaritomycetes</taxon>
        <taxon>Dimargaritales</taxon>
        <taxon>Dimargaritaceae</taxon>
        <taxon>Dimargaris</taxon>
    </lineage>
</organism>
<evidence type="ECO:0000313" key="3">
    <source>
        <dbReference type="EMBL" id="RKP39898.1"/>
    </source>
</evidence>
<keyword evidence="4" id="KW-1185">Reference proteome</keyword>
<feature type="transmembrane region" description="Helical" evidence="2">
    <location>
        <begin position="392"/>
        <end position="416"/>
    </location>
</feature>
<sequence>MFTRLGNSGTPMARSSTAPTGTSYTFDHSPSSTLHEEIASGPDAPILPDHSPHSTAANSAPGRGLLGGTTTGKSSSSSGGSASAILGRIGGEPLQLRRSQSIQQLVQQKVRAWRRYMLVRAIMWICALMLVWLTIVPTSFFLLYNHWGDNRPPSFLIYDGQRVLPPSVTATTTATTATLLSTTIPHNLQSANTTPPHSTQKPFEGVVVNFRVLEFSVDQQTMRVLLEPRMTTGANLTDERGLLYSDLLVDYYHETYTMPAQTRLRPAELALPIMAGKAVFYPFDRFEIKLSFSFSREVVVNGTTAGKDNNNNQTTTSSSTTTRTKGERIPTLLVFPSVHMVGHTFRVVPYDSDQALDPFADPPPFGSQTQHPTFETRDSSADLIVTARRQTAVMAVAILITFLMYILTIPLLALTVRSCWVYREAQPSPSFLVISGSCVLMLPVLRSLQPHIPRGICYLDFWGFIWNLIVALGCMISLLSTIHARYKPDNEGLNAVSLQPRTPQHIRRYGMASLPPDVRQDFRAV</sequence>
<feature type="transmembrane region" description="Helical" evidence="2">
    <location>
        <begin position="461"/>
        <end position="479"/>
    </location>
</feature>
<proteinExistence type="predicted"/>
<keyword evidence="2" id="KW-0812">Transmembrane</keyword>
<feature type="compositionally biased region" description="Polar residues" evidence="1">
    <location>
        <begin position="1"/>
        <end position="33"/>
    </location>
</feature>
<gene>
    <name evidence="3" type="ORF">BJ085DRAFT_36047</name>
</gene>
<feature type="compositionally biased region" description="Low complexity" evidence="1">
    <location>
        <begin position="309"/>
        <end position="323"/>
    </location>
</feature>
<evidence type="ECO:0000256" key="1">
    <source>
        <dbReference type="SAM" id="MobiDB-lite"/>
    </source>
</evidence>